<keyword evidence="3" id="KW-1185">Reference proteome</keyword>
<dbReference type="OrthoDB" id="2593454at2"/>
<evidence type="ECO:0000313" key="2">
    <source>
        <dbReference type="EMBL" id="KMM38028.1"/>
    </source>
</evidence>
<dbReference type="STRING" id="157733.AB986_01490"/>
<reference evidence="2" key="1">
    <citation type="submission" date="2015-06" db="EMBL/GenBank/DDBJ databases">
        <authorList>
            <person name="Liu B."/>
            <person name="Wang J."/>
            <person name="Zhu Y."/>
            <person name="Liu G."/>
            <person name="Chen Q."/>
            <person name="Zheng C."/>
            <person name="Che J."/>
            <person name="Ge C."/>
            <person name="Shi H."/>
            <person name="Pan Z."/>
            <person name="Liu X."/>
        </authorList>
    </citation>
    <scope>NUCLEOTIDE SEQUENCE [LARGE SCALE GENOMIC DNA]</scope>
    <source>
        <strain evidence="2">DSM 16346</strain>
    </source>
</reference>
<dbReference type="Gene3D" id="3.20.80.10">
    <property type="entry name" value="Regulatory factor, effector binding domain"/>
    <property type="match status" value="1"/>
</dbReference>
<dbReference type="AlphaFoldDB" id="A0A0J6CY55"/>
<dbReference type="RefSeq" id="WP_048309111.1">
    <property type="nucleotide sequence ID" value="NZ_CP119526.1"/>
</dbReference>
<organism evidence="2 3">
    <name type="scientific">Guptibacillus hwajinpoensis</name>
    <dbReference type="NCBI Taxonomy" id="208199"/>
    <lineage>
        <taxon>Bacteria</taxon>
        <taxon>Bacillati</taxon>
        <taxon>Bacillota</taxon>
        <taxon>Bacilli</taxon>
        <taxon>Bacillales</taxon>
        <taxon>Guptibacillaceae</taxon>
        <taxon>Guptibacillus</taxon>
    </lineage>
</organism>
<comment type="caution">
    <text evidence="2">The sequence shown here is derived from an EMBL/GenBank/DDBJ whole genome shotgun (WGS) entry which is preliminary data.</text>
</comment>
<feature type="domain" description="AraC effector-binding" evidence="1">
    <location>
        <begin position="8"/>
        <end position="159"/>
    </location>
</feature>
<dbReference type="SUPFAM" id="SSF55136">
    <property type="entry name" value="Probable bacterial effector-binding domain"/>
    <property type="match status" value="1"/>
</dbReference>
<dbReference type="Proteomes" id="UP000035996">
    <property type="component" value="Unassembled WGS sequence"/>
</dbReference>
<name>A0A0J6CY55_9BACL</name>
<protein>
    <recommendedName>
        <fullName evidence="1">AraC effector-binding domain-containing protein</fullName>
    </recommendedName>
</protein>
<evidence type="ECO:0000259" key="1">
    <source>
        <dbReference type="SMART" id="SM00871"/>
    </source>
</evidence>
<dbReference type="InterPro" id="IPR029441">
    <property type="entry name" value="Cass2"/>
</dbReference>
<dbReference type="SMART" id="SM00871">
    <property type="entry name" value="AraC_E_bind"/>
    <property type="match status" value="1"/>
</dbReference>
<accession>A0A0J6CY55</accession>
<proteinExistence type="predicted"/>
<dbReference type="EMBL" id="LELK01000001">
    <property type="protein sequence ID" value="KMM38028.1"/>
    <property type="molecule type" value="Genomic_DNA"/>
</dbReference>
<dbReference type="InterPro" id="IPR011256">
    <property type="entry name" value="Reg_factor_effector_dom_sf"/>
</dbReference>
<evidence type="ECO:0000313" key="3">
    <source>
        <dbReference type="Proteomes" id="UP000035996"/>
    </source>
</evidence>
<dbReference type="Pfam" id="PF14526">
    <property type="entry name" value="Cass2"/>
    <property type="match status" value="1"/>
</dbReference>
<gene>
    <name evidence="2" type="ORF">AB986_01490</name>
</gene>
<dbReference type="InterPro" id="IPR010499">
    <property type="entry name" value="AraC_E-bd"/>
</dbReference>
<sequence>MEEVNSLKIKGVIEVSEKKLVGFRVVCDDMKGYAEEIPKTSLLLNRRKDEIKNLIEPVRLYGAFKATETLEEDDGYWVCYEVYDFEDVPAGMVPLRVPAQKCAVLGFKGHSSDIFNVYPHLHRWIDDNGYKRSTDKWTIEVYSKWTSNEDEVDLCDPIY</sequence>